<dbReference type="AlphaFoldDB" id="A6HU24"/>
<accession>A6HU24</accession>
<reference evidence="1 2" key="1">
    <citation type="submission" date="2005-07" db="EMBL/GenBank/DDBJ databases">
        <authorList>
            <person name="Mural R.J."/>
            <person name="Li P.W."/>
            <person name="Adams M.D."/>
            <person name="Amanatides P.G."/>
            <person name="Baden-Tillson H."/>
            <person name="Barnstead M."/>
            <person name="Chin S.H."/>
            <person name="Dew I."/>
            <person name="Evans C.A."/>
            <person name="Ferriera S."/>
            <person name="Flanigan M."/>
            <person name="Fosler C."/>
            <person name="Glodek A."/>
            <person name="Gu Z."/>
            <person name="Holt R.A."/>
            <person name="Jennings D."/>
            <person name="Kraft C.L."/>
            <person name="Lu F."/>
            <person name="Nguyen T."/>
            <person name="Nusskern D.R."/>
            <person name="Pfannkoch C.M."/>
            <person name="Sitter C."/>
            <person name="Sutton G.G."/>
            <person name="Venter J.C."/>
            <person name="Wang Z."/>
            <person name="Woodage T."/>
            <person name="Zheng X.H."/>
            <person name="Zhong F."/>
        </authorList>
    </citation>
    <scope>NUCLEOTIDE SEQUENCE [LARGE SCALE GENOMIC DNA]</scope>
    <source>
        <strain>BN</strain>
        <strain evidence="2">Sprague-Dawley</strain>
    </source>
</reference>
<evidence type="ECO:0000313" key="2">
    <source>
        <dbReference type="Proteomes" id="UP000234681"/>
    </source>
</evidence>
<dbReference type="EMBL" id="CH473951">
    <property type="protein sequence ID" value="EDM02389.1"/>
    <property type="molecule type" value="Genomic_DNA"/>
</dbReference>
<protein>
    <submittedName>
        <fullName evidence="1">RCG37123</fullName>
    </submittedName>
</protein>
<name>A6HU24_RAT</name>
<sequence length="81" mass="9439">MSSFSKIICQSASTKYYVSLYHMTEQKLILHDVSMLSFKFNYFIQQDSSPHLGQCIWVLALLRHAKRIEIIKIYPVPELCG</sequence>
<gene>
    <name evidence="1" type="ORF">rCG_37123</name>
</gene>
<organism evidence="1 2">
    <name type="scientific">Rattus norvegicus</name>
    <name type="common">Rat</name>
    <dbReference type="NCBI Taxonomy" id="10116"/>
    <lineage>
        <taxon>Eukaryota</taxon>
        <taxon>Metazoa</taxon>
        <taxon>Chordata</taxon>
        <taxon>Craniata</taxon>
        <taxon>Vertebrata</taxon>
        <taxon>Euteleostomi</taxon>
        <taxon>Mammalia</taxon>
        <taxon>Eutheria</taxon>
        <taxon>Euarchontoglires</taxon>
        <taxon>Glires</taxon>
        <taxon>Rodentia</taxon>
        <taxon>Myomorpha</taxon>
        <taxon>Muroidea</taxon>
        <taxon>Muridae</taxon>
        <taxon>Murinae</taxon>
        <taxon>Rattus</taxon>
    </lineage>
</organism>
<evidence type="ECO:0000313" key="1">
    <source>
        <dbReference type="EMBL" id="EDM02389.1"/>
    </source>
</evidence>
<dbReference type="Proteomes" id="UP000234681">
    <property type="component" value="Chromosome 15"/>
</dbReference>
<proteinExistence type="predicted"/>